<feature type="transmembrane region" description="Helical" evidence="1">
    <location>
        <begin position="90"/>
        <end position="113"/>
    </location>
</feature>
<accession>A0A9P8LC81</accession>
<keyword evidence="1" id="KW-0472">Membrane</keyword>
<feature type="transmembrane region" description="Helical" evidence="1">
    <location>
        <begin position="60"/>
        <end position="78"/>
    </location>
</feature>
<sequence>MAGGVRKRVANVAKVAGWITTMPWICLQAAIEQILQEQDVIVQSKQLNDWRKRKNKELEMVTFAGTLIASAVTGSIQWSALGAAHWLVSAAWYSTLLFSLVSVIMAFYLSILLTNLSINNDGDSILLKALCRSGRQKKSRWTSLFALQMPIMLLSYALMMYIVGLSLLVIRPLWHEPWGNNSIV</sequence>
<reference evidence="2" key="1">
    <citation type="submission" date="2021-03" db="EMBL/GenBank/DDBJ databases">
        <title>Comparative genomics and phylogenomic investigation of the class Geoglossomycetes provide insights into ecological specialization and systematics.</title>
        <authorList>
            <person name="Melie T."/>
            <person name="Pirro S."/>
            <person name="Miller A.N."/>
            <person name="Quandt A."/>
        </authorList>
    </citation>
    <scope>NUCLEOTIDE SEQUENCE</scope>
    <source>
        <strain evidence="2">CAQ_001_2017</strain>
    </source>
</reference>
<evidence type="ECO:0000313" key="3">
    <source>
        <dbReference type="Proteomes" id="UP000750711"/>
    </source>
</evidence>
<protein>
    <submittedName>
        <fullName evidence="2">Uncharacterized protein</fullName>
    </submittedName>
</protein>
<gene>
    <name evidence="2" type="ORF">GP486_003995</name>
</gene>
<dbReference type="AlphaFoldDB" id="A0A9P8LC81"/>
<dbReference type="EMBL" id="JAGHQM010000586">
    <property type="protein sequence ID" value="KAH0559487.1"/>
    <property type="molecule type" value="Genomic_DNA"/>
</dbReference>
<keyword evidence="1" id="KW-0812">Transmembrane</keyword>
<name>A0A9P8LC81_9PEZI</name>
<evidence type="ECO:0000256" key="1">
    <source>
        <dbReference type="SAM" id="Phobius"/>
    </source>
</evidence>
<proteinExistence type="predicted"/>
<feature type="transmembrane region" description="Helical" evidence="1">
    <location>
        <begin position="144"/>
        <end position="170"/>
    </location>
</feature>
<evidence type="ECO:0000313" key="2">
    <source>
        <dbReference type="EMBL" id="KAH0559487.1"/>
    </source>
</evidence>
<keyword evidence="3" id="KW-1185">Reference proteome</keyword>
<keyword evidence="1" id="KW-1133">Transmembrane helix</keyword>
<dbReference type="Proteomes" id="UP000750711">
    <property type="component" value="Unassembled WGS sequence"/>
</dbReference>
<organism evidence="2 3">
    <name type="scientific">Trichoglossum hirsutum</name>
    <dbReference type="NCBI Taxonomy" id="265104"/>
    <lineage>
        <taxon>Eukaryota</taxon>
        <taxon>Fungi</taxon>
        <taxon>Dikarya</taxon>
        <taxon>Ascomycota</taxon>
        <taxon>Pezizomycotina</taxon>
        <taxon>Geoglossomycetes</taxon>
        <taxon>Geoglossales</taxon>
        <taxon>Geoglossaceae</taxon>
        <taxon>Trichoglossum</taxon>
    </lineage>
</organism>
<comment type="caution">
    <text evidence="2">The sequence shown here is derived from an EMBL/GenBank/DDBJ whole genome shotgun (WGS) entry which is preliminary data.</text>
</comment>